<dbReference type="Pfam" id="PF24176">
    <property type="entry name" value="TPR_TTI1_2nd"/>
    <property type="match status" value="1"/>
</dbReference>
<reference evidence="4" key="1">
    <citation type="submission" date="2024-01" db="EMBL/GenBank/DDBJ databases">
        <authorList>
            <person name="Webb A."/>
        </authorList>
    </citation>
    <scope>NUCLEOTIDE SEQUENCE</scope>
    <source>
        <strain evidence="4">Pm1</strain>
    </source>
</reference>
<evidence type="ECO:0008006" key="6">
    <source>
        <dbReference type="Google" id="ProtNLM"/>
    </source>
</evidence>
<dbReference type="PANTHER" id="PTHR18460">
    <property type="entry name" value="TEL2 INTERACTING PROTEIN 1 TTI1 FAMILY MEMBER"/>
    <property type="match status" value="1"/>
</dbReference>
<gene>
    <name evidence="4" type="ORF">PM001_LOCUS32199</name>
</gene>
<dbReference type="Pfam" id="PF24173">
    <property type="entry name" value="TPR_TTI1_N"/>
    <property type="match status" value="1"/>
</dbReference>
<comment type="caution">
    <text evidence="4">The sequence shown here is derived from an EMBL/GenBank/DDBJ whole genome shotgun (WGS) entry which is preliminary data.</text>
</comment>
<dbReference type="Pfam" id="PF21547">
    <property type="entry name" value="TTI1"/>
    <property type="match status" value="1"/>
</dbReference>
<dbReference type="PANTHER" id="PTHR18460:SF3">
    <property type="entry name" value="TELO2-INTERACTING PROTEIN 1 HOMOLOG"/>
    <property type="match status" value="1"/>
</dbReference>
<dbReference type="InterPro" id="IPR052587">
    <property type="entry name" value="TELO2-interacting_protein_1"/>
</dbReference>
<dbReference type="Proteomes" id="UP001162060">
    <property type="component" value="Unassembled WGS sequence"/>
</dbReference>
<evidence type="ECO:0000259" key="2">
    <source>
        <dbReference type="Pfam" id="PF24173"/>
    </source>
</evidence>
<feature type="domain" description="TTI1 C-terminal TPR" evidence="3">
    <location>
        <begin position="863"/>
        <end position="989"/>
    </location>
</feature>
<dbReference type="GO" id="GO:0005737">
    <property type="term" value="C:cytoplasm"/>
    <property type="evidence" value="ECO:0007669"/>
    <property type="project" value="TreeGrafter"/>
</dbReference>
<sequence>MAQVTAYVDLCTRLSRFVQLQPSADLNKELQMVMEDLVKLYEHLGSSPLTDKVPIDAPLVGLAAMDDLVMHSLHRLLGSFIRNSHSLVLQEISFGVFARVVRRCKPRMVSDRPGQVQRHLTFVQTCVLYLPSPPEAALDKDEIGFDPVTLSSQSEELRLAILQSLWELLKEPEKEKQIVQLQVDEQLFFAYAVASLLHVAQTGRCREVALKAIEVLKCVFLFVRDPPTLRQYLPGVVAGLWKSANAPHQASKVIVAALQCLSLVLDMCISDGLLPGGRKQKQEQRFTLEAIRHSVSKNGTEKEITTKTSDSVNVRSSEDEKWIEEAATNMDMLFTRMFAASATAFAADGTKTGLPRSSWRVRCALAQLCGTVMLQCRRGLRVSFFRCYDELLVLRGDVIPEVSQEADKVLQKLHTSSLSLEERLQVLPEMADRFQMLLSTLVLKVATEHEATKMHFVRTLRGYVEFLGSSLTPYLDASMESIYTSLCRVVSFATLDIALISHQSLPTLTEASGSSNSSTARVVVAQFQKRLRFFNEEVSVREVLAMVREIGAVLTPAGFIDCAFTLLSDASVVSTQASEVVLVLNEFLRAYCPNKENKVHSDHRVIDVHLTGRILEDLLALNAWDEHSSQASNCASSKVLVSQRAFMVECVGVCAEILGVEFKVFLLHVLYPLVEQLGSRSVEVERAALVALEKVYFFTGYESLEALFQVNMDYFVDALCARLEQLDTYPMTAFVVDALLKHTRLASLPLVDEVATSLLRSVDVYQDSSHIGGLLRALKALLGSIARDVREVEDDAVHTLGDEDLEEPAASRSLLDDFVHELKVLENCGIGILTEDADKEVEPGLEKKDLVSVKAALPLEYDDIQSERKDGDHDNEADNTAVSGHGTLVIDIVDRCGYFLVESDPIACCLVLSLIDEGVRFLSRYRKQLWPLITRMWPELLSRLRVDNRAIVTSTVRVITTVAEAAGDFVGTYFVEKVWPILRSQLQSICFDSDAKSPQLTRSMLLLLKPPSEDPCAVDAQSSRSRIDVQTPAGDEPDSVRGVRKTQEVHQLLAILSCLTMACQQSKTMTPLVPEITRMCYKYLSCSAPQEVVEQTSELVAALAQLNGDEVFCSVAALAHRVPPSPPSARFSGYQAGVVEQFHQNHFSGQSGQTKTCRDNARMLMNRLFE</sequence>
<evidence type="ECO:0000313" key="5">
    <source>
        <dbReference type="Proteomes" id="UP001162060"/>
    </source>
</evidence>
<evidence type="ECO:0000256" key="1">
    <source>
        <dbReference type="SAM" id="MobiDB-lite"/>
    </source>
</evidence>
<dbReference type="EMBL" id="CAKLBY020000378">
    <property type="protein sequence ID" value="CAK7947049.1"/>
    <property type="molecule type" value="Genomic_DNA"/>
</dbReference>
<evidence type="ECO:0000313" key="4">
    <source>
        <dbReference type="EMBL" id="CAK7947049.1"/>
    </source>
</evidence>
<dbReference type="Pfam" id="PF24181">
    <property type="entry name" value="TPR_TTI1_C"/>
    <property type="match status" value="1"/>
</dbReference>
<accession>A0AAV1VLC2</accession>
<organism evidence="4 5">
    <name type="scientific">Peronospora matthiolae</name>
    <dbReference type="NCBI Taxonomy" id="2874970"/>
    <lineage>
        <taxon>Eukaryota</taxon>
        <taxon>Sar</taxon>
        <taxon>Stramenopiles</taxon>
        <taxon>Oomycota</taxon>
        <taxon>Peronosporomycetes</taxon>
        <taxon>Peronosporales</taxon>
        <taxon>Peronosporaceae</taxon>
        <taxon>Peronospora</taxon>
    </lineage>
</organism>
<feature type="region of interest" description="Disordered" evidence="1">
    <location>
        <begin position="1020"/>
        <end position="1042"/>
    </location>
</feature>
<feature type="domain" description="TTI1 N-terminal TPR" evidence="2">
    <location>
        <begin position="148"/>
        <end position="397"/>
    </location>
</feature>
<evidence type="ECO:0000259" key="3">
    <source>
        <dbReference type="Pfam" id="PF24181"/>
    </source>
</evidence>
<protein>
    <recommendedName>
        <fullName evidence="6">TELO2-interacting protein 1</fullName>
    </recommendedName>
</protein>
<dbReference type="InterPro" id="IPR057567">
    <property type="entry name" value="TPR_TTI1_C"/>
</dbReference>
<dbReference type="InterPro" id="IPR016024">
    <property type="entry name" value="ARM-type_fold"/>
</dbReference>
<name>A0AAV1VLC2_9STRA</name>
<dbReference type="AlphaFoldDB" id="A0AAV1VLC2"/>
<dbReference type="InterPro" id="IPR049362">
    <property type="entry name" value="TTI1_rpt"/>
</dbReference>
<dbReference type="SUPFAM" id="SSF48371">
    <property type="entry name" value="ARM repeat"/>
    <property type="match status" value="1"/>
</dbReference>
<proteinExistence type="predicted"/>
<dbReference type="InterPro" id="IPR057566">
    <property type="entry name" value="TPR_TTI1_N"/>
</dbReference>